<dbReference type="InterPro" id="IPR005372">
    <property type="entry name" value="UPF0182"/>
</dbReference>
<keyword evidence="8" id="KW-1185">Reference proteome</keyword>
<dbReference type="PANTHER" id="PTHR39344">
    <property type="entry name" value="UPF0182 PROTEIN SLL1060"/>
    <property type="match status" value="1"/>
</dbReference>
<dbReference type="Proteomes" id="UP000246894">
    <property type="component" value="Chromosome"/>
</dbReference>
<dbReference type="HAMAP" id="MF_01600">
    <property type="entry name" value="UPF0182"/>
    <property type="match status" value="1"/>
</dbReference>
<dbReference type="KEGG" id="aum:AURMO_00554"/>
<feature type="transmembrane region" description="Helical" evidence="5">
    <location>
        <begin position="253"/>
        <end position="273"/>
    </location>
</feature>
<keyword evidence="1 5" id="KW-1003">Cell membrane</keyword>
<evidence type="ECO:0000313" key="7">
    <source>
        <dbReference type="EMBL" id="AWR21167.1"/>
    </source>
</evidence>
<evidence type="ECO:0000313" key="8">
    <source>
        <dbReference type="Proteomes" id="UP000246894"/>
    </source>
</evidence>
<dbReference type="GO" id="GO:0005886">
    <property type="term" value="C:plasma membrane"/>
    <property type="evidence" value="ECO:0007669"/>
    <property type="project" value="UniProtKB-SubCell"/>
</dbReference>
<dbReference type="Pfam" id="PF03699">
    <property type="entry name" value="UPF0182"/>
    <property type="match status" value="1"/>
</dbReference>
<reference evidence="7 8" key="1">
    <citation type="submission" date="2017-10" db="EMBL/GenBank/DDBJ databases">
        <title>Genome of an Actinobacterium that displays light-enhanced growth.</title>
        <authorList>
            <person name="Maresca J.A."/>
            <person name="Hempel P."/>
            <person name="Shevchenko O."/>
            <person name="Miller K.J."/>
            <person name="Hahn M.W."/>
        </authorList>
    </citation>
    <scope>NUCLEOTIDE SEQUENCE [LARGE SCALE GENOMIC DNA]</scope>
    <source>
        <strain evidence="7 8">MWH-Mo1</strain>
    </source>
</reference>
<evidence type="ECO:0000256" key="1">
    <source>
        <dbReference type="ARBA" id="ARBA00022475"/>
    </source>
</evidence>
<feature type="compositionally biased region" description="Low complexity" evidence="6">
    <location>
        <begin position="889"/>
        <end position="905"/>
    </location>
</feature>
<evidence type="ECO:0000256" key="3">
    <source>
        <dbReference type="ARBA" id="ARBA00022989"/>
    </source>
</evidence>
<keyword evidence="3 5" id="KW-1133">Transmembrane helix</keyword>
<keyword evidence="2 5" id="KW-0812">Transmembrane</keyword>
<evidence type="ECO:0000256" key="6">
    <source>
        <dbReference type="SAM" id="MobiDB-lite"/>
    </source>
</evidence>
<sequence>MSNATPTPGRLGTRRPLAITIGVLVVLLIAFFAFASVYADVLWYKQLGYLNVLTTQWYAAAGFFVAGFIAMAVPVWLSIQIAYRRRPVYARLNSQLDRYQDVIEPLRKLLTWGVPALLGVFAGLSTATRWQLAMLSFNSVSSGQTDPQFNMDISFYLFNLPFYQAAVALFSAIVLLSGLAALITNYVYGSIAVAKRELRVAKAARIQLAVIAAIYIALQAVSIWLDQFATMTSDKGLITGAGYTDVNATIPGLQILSVIAILVALLFIVTAFTGRWRLPLVGTAMLVVAGLILTMGYPWVMQRFIVDPSERSLEEPYIARNIDLTREAYGISDVEEIPYNATTDATAGALRADAETTASIRIIDPALVSASFAQLEQFKQYYSFPEELDVDRYNIDGKSQDSVVAVRELNQAGIGSSQSWYNNTLVYTHGYGMVSAYGTERSADGQPVFLEAGIPSSGQLGKFEPRIYFGEKSPVYSIVGGTTKTKPVELDYPASGEQNEQVYTTFAGNGGPKLDNIFNRLVYALKFQSEEILLSDAVTNDSQIIYSRNPLERVKKVAPYLTLDSDPYPTVVDGKVLWVIDAYTTSENYPYSKVESLSSVISDQPEASNAFTLDNVNYIRNSVKATVDAYDGSVTLYTWDENDAVLKTWQKIYPSNIKPMSEMSAELMSHVRYPTDLFKAQRSILGQYHVTDAGSFYSSDDAWVTPNDPTAATDTTKYQSPYYLTMKVPGAETPAYSIYSTFIPKASGTSSRNVLTGYLVADADAGAEKGKRSADYGKLRLLTLPKDVTVPGPGQVQNNFNADPAVSKELNLLSQGSTNVLKGNLLTLPVGGGLLYVQPVYVQSTGNTSYPLLKKILVAFGDKIAFEDTLPLALDALFGGNAGVDDPTNGGAEAPEPDPAADNGGNTPSTNSTLNQALQAAKAALADREAARIAGDWAAYGVADAALTEALTKALAASNQ</sequence>
<feature type="transmembrane region" description="Helical" evidence="5">
    <location>
        <begin position="162"/>
        <end position="188"/>
    </location>
</feature>
<accession>A0A2Z3RWE6</accession>
<dbReference type="RefSeq" id="WP_204163636.1">
    <property type="nucleotide sequence ID" value="NZ_CP023994.1"/>
</dbReference>
<dbReference type="AlphaFoldDB" id="A0A2Z3RWE6"/>
<proteinExistence type="inferred from homology"/>
<comment type="similarity">
    <text evidence="5">Belongs to the UPF0182 family.</text>
</comment>
<evidence type="ECO:0000256" key="5">
    <source>
        <dbReference type="HAMAP-Rule" id="MF_01600"/>
    </source>
</evidence>
<keyword evidence="4 5" id="KW-0472">Membrane</keyword>
<feature type="transmembrane region" description="Helical" evidence="5">
    <location>
        <begin position="57"/>
        <end position="77"/>
    </location>
</feature>
<comment type="subcellular location">
    <subcellularLocation>
        <location evidence="5">Cell membrane</location>
        <topology evidence="5">Multi-pass membrane protein</topology>
    </subcellularLocation>
</comment>
<organism evidence="7 8">
    <name type="scientific">Aurantimicrobium photophilum</name>
    <dbReference type="NCBI Taxonomy" id="1987356"/>
    <lineage>
        <taxon>Bacteria</taxon>
        <taxon>Bacillati</taxon>
        <taxon>Actinomycetota</taxon>
        <taxon>Actinomycetes</taxon>
        <taxon>Micrococcales</taxon>
        <taxon>Microbacteriaceae</taxon>
        <taxon>Aurantimicrobium</taxon>
    </lineage>
</organism>
<feature type="transmembrane region" description="Helical" evidence="5">
    <location>
        <begin position="17"/>
        <end position="37"/>
    </location>
</feature>
<evidence type="ECO:0000256" key="4">
    <source>
        <dbReference type="ARBA" id="ARBA00023136"/>
    </source>
</evidence>
<protein>
    <recommendedName>
        <fullName evidence="5">UPF0182 protein AURMO_00554</fullName>
    </recommendedName>
</protein>
<dbReference type="EMBL" id="CP023994">
    <property type="protein sequence ID" value="AWR21167.1"/>
    <property type="molecule type" value="Genomic_DNA"/>
</dbReference>
<gene>
    <name evidence="7" type="ORF">AURMO_00554</name>
</gene>
<dbReference type="GO" id="GO:0005576">
    <property type="term" value="C:extracellular region"/>
    <property type="evidence" value="ECO:0007669"/>
    <property type="project" value="TreeGrafter"/>
</dbReference>
<feature type="transmembrane region" description="Helical" evidence="5">
    <location>
        <begin position="109"/>
        <end position="132"/>
    </location>
</feature>
<dbReference type="PANTHER" id="PTHR39344:SF1">
    <property type="entry name" value="UPF0182 PROTEIN SLL1060"/>
    <property type="match status" value="1"/>
</dbReference>
<name>A0A2Z3RWE6_9MICO</name>
<feature type="region of interest" description="Disordered" evidence="6">
    <location>
        <begin position="885"/>
        <end position="910"/>
    </location>
</feature>
<evidence type="ECO:0000256" key="2">
    <source>
        <dbReference type="ARBA" id="ARBA00022692"/>
    </source>
</evidence>
<feature type="transmembrane region" description="Helical" evidence="5">
    <location>
        <begin position="280"/>
        <end position="300"/>
    </location>
</feature>
<feature type="transmembrane region" description="Helical" evidence="5">
    <location>
        <begin position="208"/>
        <end position="225"/>
    </location>
</feature>